<dbReference type="Gramene" id="RZC69441">
    <property type="protein sequence ID" value="RZC69441"/>
    <property type="gene ID" value="C5167_032554"/>
</dbReference>
<dbReference type="SMART" id="SM00534">
    <property type="entry name" value="MUTSac"/>
    <property type="match status" value="1"/>
</dbReference>
<evidence type="ECO:0000256" key="7">
    <source>
        <dbReference type="SAM" id="Coils"/>
    </source>
</evidence>
<keyword evidence="1" id="KW-0699">rRNA-binding</keyword>
<dbReference type="GO" id="GO:0004519">
    <property type="term" value="F:endonuclease activity"/>
    <property type="evidence" value="ECO:0007669"/>
    <property type="project" value="InterPro"/>
</dbReference>
<dbReference type="InterPro" id="IPR027417">
    <property type="entry name" value="P-loop_NTPase"/>
</dbReference>
<evidence type="ECO:0000256" key="2">
    <source>
        <dbReference type="ARBA" id="ARBA00022741"/>
    </source>
</evidence>
<dbReference type="InterPro" id="IPR007696">
    <property type="entry name" value="DNA_mismatch_repair_MutS_core"/>
</dbReference>
<dbReference type="Gene3D" id="3.40.50.300">
    <property type="entry name" value="P-loop containing nucleotide triphosphate hydrolases"/>
    <property type="match status" value="1"/>
</dbReference>
<feature type="region of interest" description="Disordered" evidence="8">
    <location>
        <begin position="746"/>
        <end position="787"/>
    </location>
</feature>
<feature type="coiled-coil region" evidence="7">
    <location>
        <begin position="215"/>
        <end position="249"/>
    </location>
</feature>
<proteinExistence type="predicted"/>
<dbReference type="InterPro" id="IPR036187">
    <property type="entry name" value="DNA_mismatch_repair_MutS_sf"/>
</dbReference>
<evidence type="ECO:0000256" key="6">
    <source>
        <dbReference type="ARBA" id="ARBA00023125"/>
    </source>
</evidence>
<accession>A0A4Y7KB95</accession>
<dbReference type="STRING" id="3469.A0A4Y7KB95"/>
<dbReference type="GO" id="GO:0005524">
    <property type="term" value="F:ATP binding"/>
    <property type="evidence" value="ECO:0007669"/>
    <property type="project" value="UniProtKB-KW"/>
</dbReference>
<name>A0A4Y7KB95_PAPSO</name>
<keyword evidence="3" id="KW-0378">Hydrolase</keyword>
<dbReference type="SUPFAM" id="SSF48334">
    <property type="entry name" value="DNA repair protein MutS, domain III"/>
    <property type="match status" value="1"/>
</dbReference>
<keyword evidence="5" id="KW-0694">RNA-binding</keyword>
<dbReference type="InterPro" id="IPR005747">
    <property type="entry name" value="MutS2"/>
</dbReference>
<dbReference type="GO" id="GO:0006298">
    <property type="term" value="P:mismatch repair"/>
    <property type="evidence" value="ECO:0007669"/>
    <property type="project" value="InterPro"/>
</dbReference>
<gene>
    <name evidence="10" type="ORF">C5167_032554</name>
</gene>
<dbReference type="Proteomes" id="UP000316621">
    <property type="component" value="Chromosome 7"/>
</dbReference>
<dbReference type="EMBL" id="CM010721">
    <property type="protein sequence ID" value="RZC69441.1"/>
    <property type="molecule type" value="Genomic_DNA"/>
</dbReference>
<keyword evidence="11" id="KW-1185">Reference proteome</keyword>
<sequence>MNGMTIYSQSQMILSPPLYLSSTIRSNRSVSLRFKFGVQSFLKPLQSDSKEIYNHHRSSVIENSLRVLEWDKVCDCVASFAGTSLGREATKEQLWSLSQSYEESLNLLAETTAAIEMLKYRLGGLDFTGINVAKVKSALRHAMRNMPMQGKEALAVASLLQFTEILQLNLKVAVKEDSEWYNRFLPLTEMITGMAINQSLVKSIVQVIDEGGSVKDSASITLKKSRDKVRTLERKLNQLMDSLVRNELKGTSSLEVSHINGRWCVKSEADQPINVMGILLSGGSGVGSLVEPFSAIPLNDELQQARLLVAKAEEEVLMKLTEKIEKNLDDIHNSLNTVIQLDMVVARAKYSLSFGGALPDLIFMEEKSGCSTVDLHPTGDKTVKDTLSSDSTQRQWTLYLPNAYHPLLLHQHRQNLEKAKKNVKDAKEETRRRNQEEYMSLAENLTEHLPSLEMQVIKLEESPPVPVDFFVGRRTRVLVITGPNTGGKTIGLKTVGLAAMMAKSGLYVLSSESARIPWFDAVFADIGDEQSLSQSLSTFSGHLKRISGIQAEATHMSLVLLDEVGAGTNPLEGAALGMSVLESFAEAGAFLTIATTHHGELKTLKYSNDAFENACMEFDEVKLKPTYKILWGIPGRSNAINIAQRLGLPNIIIDDARELYGTASAEIDRVIYDMEQFKQEFRDHTHEAQHHIRLSKVLHENLLAAKQRITEHETVQKYKKMREVYEAAAVARSLIHKKLREFRASVTKHPQGTPATKSQSVAAENKQQHLADSMNRSHSNISADSSKSIKDLQAEKRIQFPKVGDWVHVHSLGKKAIVLKVETSKQLITIQANNLKLKLKLSDIQA</sequence>
<feature type="compositionally biased region" description="Polar residues" evidence="8">
    <location>
        <begin position="768"/>
        <end position="786"/>
    </location>
</feature>
<evidence type="ECO:0000256" key="1">
    <source>
        <dbReference type="ARBA" id="ARBA00022730"/>
    </source>
</evidence>
<organism evidence="10 11">
    <name type="scientific">Papaver somniferum</name>
    <name type="common">Opium poppy</name>
    <dbReference type="NCBI Taxonomy" id="3469"/>
    <lineage>
        <taxon>Eukaryota</taxon>
        <taxon>Viridiplantae</taxon>
        <taxon>Streptophyta</taxon>
        <taxon>Embryophyta</taxon>
        <taxon>Tracheophyta</taxon>
        <taxon>Spermatophyta</taxon>
        <taxon>Magnoliopsida</taxon>
        <taxon>Ranunculales</taxon>
        <taxon>Papaveraceae</taxon>
        <taxon>Papaveroideae</taxon>
        <taxon>Papaver</taxon>
    </lineage>
</organism>
<keyword evidence="7" id="KW-0175">Coiled coil</keyword>
<feature type="coiled-coil region" evidence="7">
    <location>
        <begin position="409"/>
        <end position="462"/>
    </location>
</feature>
<dbReference type="Pfam" id="PF00488">
    <property type="entry name" value="MutS_V"/>
    <property type="match status" value="1"/>
</dbReference>
<protein>
    <recommendedName>
        <fullName evidence="9">DNA mismatch repair proteins mutS family domain-containing protein</fullName>
    </recommendedName>
</protein>
<keyword evidence="6" id="KW-0238">DNA-binding</keyword>
<feature type="domain" description="DNA mismatch repair proteins mutS family" evidence="9">
    <location>
        <begin position="557"/>
        <end position="573"/>
    </location>
</feature>
<dbReference type="GO" id="GO:0140664">
    <property type="term" value="F:ATP-dependent DNA damage sensor activity"/>
    <property type="evidence" value="ECO:0007669"/>
    <property type="project" value="InterPro"/>
</dbReference>
<evidence type="ECO:0000256" key="3">
    <source>
        <dbReference type="ARBA" id="ARBA00022801"/>
    </source>
</evidence>
<reference evidence="10 11" key="1">
    <citation type="journal article" date="2018" name="Science">
        <title>The opium poppy genome and morphinan production.</title>
        <authorList>
            <person name="Guo L."/>
            <person name="Winzer T."/>
            <person name="Yang X."/>
            <person name="Li Y."/>
            <person name="Ning Z."/>
            <person name="He Z."/>
            <person name="Teodor R."/>
            <person name="Lu Y."/>
            <person name="Bowser T.A."/>
            <person name="Graham I.A."/>
            <person name="Ye K."/>
        </authorList>
    </citation>
    <scope>NUCLEOTIDE SEQUENCE [LARGE SCALE GENOMIC DNA]</scope>
    <source>
        <strain evidence="11">cv. HN1</strain>
        <tissue evidence="10">Leaves</tissue>
    </source>
</reference>
<dbReference type="AlphaFoldDB" id="A0A4Y7KB95"/>
<dbReference type="GO" id="GO:0016887">
    <property type="term" value="F:ATP hydrolysis activity"/>
    <property type="evidence" value="ECO:0007669"/>
    <property type="project" value="InterPro"/>
</dbReference>
<evidence type="ECO:0000259" key="9">
    <source>
        <dbReference type="PROSITE" id="PS00486"/>
    </source>
</evidence>
<dbReference type="Pfam" id="PF20297">
    <property type="entry name" value="MSSS"/>
    <property type="match status" value="1"/>
</dbReference>
<keyword evidence="2" id="KW-0547">Nucleotide-binding</keyword>
<evidence type="ECO:0000256" key="8">
    <source>
        <dbReference type="SAM" id="MobiDB-lite"/>
    </source>
</evidence>
<evidence type="ECO:0000313" key="11">
    <source>
        <dbReference type="Proteomes" id="UP000316621"/>
    </source>
</evidence>
<dbReference type="InterPro" id="IPR000432">
    <property type="entry name" value="DNA_mismatch_repair_MutS_C"/>
</dbReference>
<feature type="compositionally biased region" description="Polar residues" evidence="8">
    <location>
        <begin position="748"/>
        <end position="762"/>
    </location>
</feature>
<dbReference type="InterPro" id="IPR045076">
    <property type="entry name" value="MutS"/>
</dbReference>
<keyword evidence="4" id="KW-0067">ATP-binding</keyword>
<dbReference type="OMA" id="SVKIPWF"/>
<dbReference type="GO" id="GO:0019843">
    <property type="term" value="F:rRNA binding"/>
    <property type="evidence" value="ECO:0007669"/>
    <property type="project" value="UniProtKB-KW"/>
</dbReference>
<evidence type="ECO:0000256" key="5">
    <source>
        <dbReference type="ARBA" id="ARBA00022884"/>
    </source>
</evidence>
<dbReference type="FunFam" id="3.40.50.300:FF:000830">
    <property type="entry name" value="Endonuclease MutS2"/>
    <property type="match status" value="1"/>
</dbReference>
<dbReference type="SUPFAM" id="SSF52540">
    <property type="entry name" value="P-loop containing nucleoside triphosphate hydrolases"/>
    <property type="match status" value="1"/>
</dbReference>
<evidence type="ECO:0000256" key="4">
    <source>
        <dbReference type="ARBA" id="ARBA00022840"/>
    </source>
</evidence>
<dbReference type="GO" id="GO:0045910">
    <property type="term" value="P:negative regulation of DNA recombination"/>
    <property type="evidence" value="ECO:0007669"/>
    <property type="project" value="InterPro"/>
</dbReference>
<dbReference type="PIRSF" id="PIRSF005814">
    <property type="entry name" value="MutS_YshD"/>
    <property type="match status" value="1"/>
</dbReference>
<dbReference type="PANTHER" id="PTHR48466">
    <property type="entry name" value="OS10G0509000 PROTEIN-RELATED"/>
    <property type="match status" value="1"/>
</dbReference>
<dbReference type="GO" id="GO:0030983">
    <property type="term" value="F:mismatched DNA binding"/>
    <property type="evidence" value="ECO:0007669"/>
    <property type="project" value="InterPro"/>
</dbReference>
<dbReference type="InterPro" id="IPR046893">
    <property type="entry name" value="MSSS"/>
</dbReference>
<dbReference type="PANTHER" id="PTHR48466:SF2">
    <property type="entry name" value="OS10G0509000 PROTEIN"/>
    <property type="match status" value="1"/>
</dbReference>
<dbReference type="PROSITE" id="PS00486">
    <property type="entry name" value="DNA_MISMATCH_REPAIR_2"/>
    <property type="match status" value="1"/>
</dbReference>
<evidence type="ECO:0000313" key="10">
    <source>
        <dbReference type="EMBL" id="RZC69441.1"/>
    </source>
</evidence>
<dbReference type="SMART" id="SM00533">
    <property type="entry name" value="MUTSd"/>
    <property type="match status" value="1"/>
</dbReference>